<sequence length="456" mass="54390">PCQRRDPSLEIRYKQSKLDKVEAAKEKDKRKRIDEDRSKRVKEKERERERHREKEKQREREKQRDRERRREEERRQERERQKEKERQKERERQREKEKEARRFSKHEESISVLQEANYSDDDVWEPPEKQSRPPKVKKKEVMKEHRRKKRESVSEEEQGDDEVRQCYGPGCTKPSKFKSKYCSDNCGLNLATARIYQILPSRIQEWNSSQCTAEEKNRKSLEQIRKQQMTAKSALEELDRRHKGLDALISRLRTAIPIDDEDDEGESEGDASTTYCITCGIEIPIKTALRHMDKCFNKFESQTSFGSVYKTHIEGNNMFCDFFNPTTGMYCKRLRVLCPEHCKEPKISETEVCGCPLLKNVLEESNEFCRVAKKKCVRHLGWEKLRRAEIDMERVRQWLKIDDLFEKERQVRQAMASRAGVLSLLLHSTYNHALMDPQPEPEKVQQAVPHSDHDYF</sequence>
<keyword evidence="2" id="KW-0479">Metal-binding</keyword>
<dbReference type="InterPro" id="IPR022056">
    <property type="entry name" value="CpG-bd_C"/>
</dbReference>
<keyword evidence="7" id="KW-0804">Transcription</keyword>
<evidence type="ECO:0000256" key="1">
    <source>
        <dbReference type="ARBA" id="ARBA00004123"/>
    </source>
</evidence>
<keyword evidence="5" id="KW-0805">Transcription regulation</keyword>
<reference evidence="13" key="1">
    <citation type="submission" date="2023-07" db="EMBL/GenBank/DDBJ databases">
        <title>Chromosome-level genome assembly of Artemia franciscana.</title>
        <authorList>
            <person name="Jo E."/>
        </authorList>
    </citation>
    <scope>NUCLEOTIDE SEQUENCE</scope>
    <source>
        <tissue evidence="13">Whole body</tissue>
    </source>
</reference>
<dbReference type="PANTHER" id="PTHR46174">
    <property type="entry name" value="CXXC-TYPE ZINC FINGER PROTEIN 1"/>
    <property type="match status" value="1"/>
</dbReference>
<accession>A0AA88HWK1</accession>
<evidence type="ECO:0000313" key="14">
    <source>
        <dbReference type="Proteomes" id="UP001187531"/>
    </source>
</evidence>
<evidence type="ECO:0000256" key="4">
    <source>
        <dbReference type="ARBA" id="ARBA00022833"/>
    </source>
</evidence>
<feature type="coiled-coil region" evidence="10">
    <location>
        <begin position="221"/>
        <end position="255"/>
    </location>
</feature>
<evidence type="ECO:0000256" key="6">
    <source>
        <dbReference type="ARBA" id="ARBA00023125"/>
    </source>
</evidence>
<keyword evidence="14" id="KW-1185">Reference proteome</keyword>
<feature type="region of interest" description="Disordered" evidence="11">
    <location>
        <begin position="436"/>
        <end position="456"/>
    </location>
</feature>
<evidence type="ECO:0000256" key="7">
    <source>
        <dbReference type="ARBA" id="ARBA00023163"/>
    </source>
</evidence>
<dbReference type="AlphaFoldDB" id="A0AA88HWK1"/>
<keyword evidence="4" id="KW-0862">Zinc</keyword>
<dbReference type="Proteomes" id="UP001187531">
    <property type="component" value="Unassembled WGS sequence"/>
</dbReference>
<dbReference type="Pfam" id="PF12269">
    <property type="entry name" value="CpG_bind_C"/>
    <property type="match status" value="1"/>
</dbReference>
<dbReference type="PANTHER" id="PTHR46174:SF1">
    <property type="entry name" value="CXXC-TYPE ZINC FINGER PROTEIN 1"/>
    <property type="match status" value="1"/>
</dbReference>
<feature type="domain" description="CpG binding protein C-terminal" evidence="12">
    <location>
        <begin position="191"/>
        <end position="425"/>
    </location>
</feature>
<dbReference type="GO" id="GO:0008270">
    <property type="term" value="F:zinc ion binding"/>
    <property type="evidence" value="ECO:0007669"/>
    <property type="project" value="UniProtKB-KW"/>
</dbReference>
<evidence type="ECO:0000256" key="10">
    <source>
        <dbReference type="SAM" id="Coils"/>
    </source>
</evidence>
<evidence type="ECO:0000256" key="11">
    <source>
        <dbReference type="SAM" id="MobiDB-lite"/>
    </source>
</evidence>
<keyword evidence="8" id="KW-0539">Nucleus</keyword>
<proteinExistence type="predicted"/>
<feature type="non-terminal residue" evidence="13">
    <location>
        <position position="1"/>
    </location>
</feature>
<gene>
    <name evidence="13" type="ORF">QYM36_009370</name>
</gene>
<comment type="caution">
    <text evidence="13">The sequence shown here is derived from an EMBL/GenBank/DDBJ whole genome shotgun (WGS) entry which is preliminary data.</text>
</comment>
<evidence type="ECO:0000256" key="3">
    <source>
        <dbReference type="ARBA" id="ARBA00022771"/>
    </source>
</evidence>
<keyword evidence="3" id="KW-0863">Zinc-finger</keyword>
<comment type="subcellular location">
    <subcellularLocation>
        <location evidence="1">Nucleus</location>
    </subcellularLocation>
</comment>
<feature type="region of interest" description="Disordered" evidence="11">
    <location>
        <begin position="1"/>
        <end position="169"/>
    </location>
</feature>
<evidence type="ECO:0000259" key="12">
    <source>
        <dbReference type="Pfam" id="PF12269"/>
    </source>
</evidence>
<dbReference type="InterPro" id="IPR037869">
    <property type="entry name" value="Spp1/CFP1"/>
</dbReference>
<feature type="compositionally biased region" description="Basic residues" evidence="11">
    <location>
        <begin position="132"/>
        <end position="150"/>
    </location>
</feature>
<feature type="compositionally biased region" description="Basic and acidic residues" evidence="11">
    <location>
        <begin position="1"/>
        <end position="109"/>
    </location>
</feature>
<dbReference type="GO" id="GO:0045893">
    <property type="term" value="P:positive regulation of DNA-templated transcription"/>
    <property type="evidence" value="ECO:0007669"/>
    <property type="project" value="TreeGrafter"/>
</dbReference>
<dbReference type="GO" id="GO:0048188">
    <property type="term" value="C:Set1C/COMPASS complex"/>
    <property type="evidence" value="ECO:0007669"/>
    <property type="project" value="InterPro"/>
</dbReference>
<dbReference type="EMBL" id="JAVRJZ010000014">
    <property type="protein sequence ID" value="KAK2713476.1"/>
    <property type="molecule type" value="Genomic_DNA"/>
</dbReference>
<keyword evidence="10" id="KW-0175">Coiled coil</keyword>
<protein>
    <recommendedName>
        <fullName evidence="9">CXXC-type zinc finger protein 1</fullName>
    </recommendedName>
</protein>
<evidence type="ECO:0000256" key="9">
    <source>
        <dbReference type="ARBA" id="ARBA00023828"/>
    </source>
</evidence>
<evidence type="ECO:0000256" key="5">
    <source>
        <dbReference type="ARBA" id="ARBA00023015"/>
    </source>
</evidence>
<dbReference type="GO" id="GO:0003677">
    <property type="term" value="F:DNA binding"/>
    <property type="evidence" value="ECO:0007669"/>
    <property type="project" value="UniProtKB-KW"/>
</dbReference>
<keyword evidence="6" id="KW-0238">DNA-binding</keyword>
<organism evidence="13 14">
    <name type="scientific">Artemia franciscana</name>
    <name type="common">Brine shrimp</name>
    <name type="synonym">Artemia sanfranciscana</name>
    <dbReference type="NCBI Taxonomy" id="6661"/>
    <lineage>
        <taxon>Eukaryota</taxon>
        <taxon>Metazoa</taxon>
        <taxon>Ecdysozoa</taxon>
        <taxon>Arthropoda</taxon>
        <taxon>Crustacea</taxon>
        <taxon>Branchiopoda</taxon>
        <taxon>Anostraca</taxon>
        <taxon>Artemiidae</taxon>
        <taxon>Artemia</taxon>
    </lineage>
</organism>
<evidence type="ECO:0000256" key="2">
    <source>
        <dbReference type="ARBA" id="ARBA00022723"/>
    </source>
</evidence>
<name>A0AA88HWK1_ARTSF</name>
<evidence type="ECO:0000313" key="13">
    <source>
        <dbReference type="EMBL" id="KAK2713476.1"/>
    </source>
</evidence>
<evidence type="ECO:0000256" key="8">
    <source>
        <dbReference type="ARBA" id="ARBA00023242"/>
    </source>
</evidence>